<dbReference type="InterPro" id="IPR036116">
    <property type="entry name" value="FN3_sf"/>
</dbReference>
<dbReference type="AlphaFoldDB" id="A0A8B6FHN0"/>
<keyword evidence="3" id="KW-1185">Reference proteome</keyword>
<feature type="non-terminal residue" evidence="2">
    <location>
        <position position="130"/>
    </location>
</feature>
<dbReference type="EMBL" id="UYJE01006772">
    <property type="protein sequence ID" value="VDI48799.1"/>
    <property type="molecule type" value="Genomic_DNA"/>
</dbReference>
<comment type="caution">
    <text evidence="2">The sequence shown here is derived from an EMBL/GenBank/DDBJ whole genome shotgun (WGS) entry which is preliminary data.</text>
</comment>
<gene>
    <name evidence="2" type="ORF">MGAL_10B086232</name>
</gene>
<dbReference type="Proteomes" id="UP000596742">
    <property type="component" value="Unassembled WGS sequence"/>
</dbReference>
<protein>
    <recommendedName>
        <fullName evidence="1">Fibronectin type-III domain-containing protein</fullName>
    </recommendedName>
</protein>
<dbReference type="InterPro" id="IPR013783">
    <property type="entry name" value="Ig-like_fold"/>
</dbReference>
<dbReference type="Pfam" id="PF00041">
    <property type="entry name" value="fn3"/>
    <property type="match status" value="1"/>
</dbReference>
<dbReference type="PROSITE" id="PS50853">
    <property type="entry name" value="FN3"/>
    <property type="match status" value="1"/>
</dbReference>
<sequence length="130" mass="14936">MSYTAEKTSHSIYLKWSTPTNVSEIDGYNVKYRITGNRMFSIQQIDDPKKRSTLLEGLKSGAEYEIKVYVCKNGDEQSFFTKTLTTNESMAIALKKSLEKNDKKGENMKTFNINPEDIIYLGEHVRCCNM</sequence>
<evidence type="ECO:0000313" key="2">
    <source>
        <dbReference type="EMBL" id="VDI48799.1"/>
    </source>
</evidence>
<dbReference type="SUPFAM" id="SSF49265">
    <property type="entry name" value="Fibronectin type III"/>
    <property type="match status" value="1"/>
</dbReference>
<reference evidence="2" key="1">
    <citation type="submission" date="2018-11" db="EMBL/GenBank/DDBJ databases">
        <authorList>
            <person name="Alioto T."/>
            <person name="Alioto T."/>
        </authorList>
    </citation>
    <scope>NUCLEOTIDE SEQUENCE</scope>
</reference>
<dbReference type="Gene3D" id="2.60.40.10">
    <property type="entry name" value="Immunoglobulins"/>
    <property type="match status" value="1"/>
</dbReference>
<feature type="domain" description="Fibronectin type-III" evidence="1">
    <location>
        <begin position="1"/>
        <end position="89"/>
    </location>
</feature>
<evidence type="ECO:0000259" key="1">
    <source>
        <dbReference type="PROSITE" id="PS50853"/>
    </source>
</evidence>
<dbReference type="InterPro" id="IPR003961">
    <property type="entry name" value="FN3_dom"/>
</dbReference>
<proteinExistence type="predicted"/>
<organism evidence="2 3">
    <name type="scientific">Mytilus galloprovincialis</name>
    <name type="common">Mediterranean mussel</name>
    <dbReference type="NCBI Taxonomy" id="29158"/>
    <lineage>
        <taxon>Eukaryota</taxon>
        <taxon>Metazoa</taxon>
        <taxon>Spiralia</taxon>
        <taxon>Lophotrochozoa</taxon>
        <taxon>Mollusca</taxon>
        <taxon>Bivalvia</taxon>
        <taxon>Autobranchia</taxon>
        <taxon>Pteriomorphia</taxon>
        <taxon>Mytilida</taxon>
        <taxon>Mytiloidea</taxon>
        <taxon>Mytilidae</taxon>
        <taxon>Mytilinae</taxon>
        <taxon>Mytilus</taxon>
    </lineage>
</organism>
<evidence type="ECO:0000313" key="3">
    <source>
        <dbReference type="Proteomes" id="UP000596742"/>
    </source>
</evidence>
<name>A0A8B6FHN0_MYTGA</name>
<dbReference type="CDD" id="cd00063">
    <property type="entry name" value="FN3"/>
    <property type="match status" value="1"/>
</dbReference>
<accession>A0A8B6FHN0</accession>